<keyword evidence="4" id="KW-1185">Reference proteome</keyword>
<evidence type="ECO:0000313" key="4">
    <source>
        <dbReference type="Proteomes" id="UP000800093"/>
    </source>
</evidence>
<reference evidence="4" key="1">
    <citation type="journal article" date="2020" name="Stud. Mycol.">
        <title>101 Dothideomycetes genomes: A test case for predicting lifestyles and emergence of pathogens.</title>
        <authorList>
            <person name="Haridas S."/>
            <person name="Albert R."/>
            <person name="Binder M."/>
            <person name="Bloem J."/>
            <person name="LaButti K."/>
            <person name="Salamov A."/>
            <person name="Andreopoulos B."/>
            <person name="Baker S."/>
            <person name="Barry K."/>
            <person name="Bills G."/>
            <person name="Bluhm B."/>
            <person name="Cannon C."/>
            <person name="Castanera R."/>
            <person name="Culley D."/>
            <person name="Daum C."/>
            <person name="Ezra D."/>
            <person name="Gonzalez J."/>
            <person name="Henrissat B."/>
            <person name="Kuo A."/>
            <person name="Liang C."/>
            <person name="Lipzen A."/>
            <person name="Lutzoni F."/>
            <person name="Magnuson J."/>
            <person name="Mondo S."/>
            <person name="Nolan M."/>
            <person name="Ohm R."/>
            <person name="Pangilinan J."/>
            <person name="Park H.-J."/>
            <person name="Ramirez L."/>
            <person name="Alfaro M."/>
            <person name="Sun H."/>
            <person name="Tritt A."/>
            <person name="Yoshinaga Y."/>
            <person name="Zwiers L.-H."/>
            <person name="Turgeon B."/>
            <person name="Goodwin S."/>
            <person name="Spatafora J."/>
            <person name="Crous P."/>
            <person name="Grigoriev I."/>
        </authorList>
    </citation>
    <scope>NUCLEOTIDE SEQUENCE [LARGE SCALE GENOMIC DNA]</scope>
    <source>
        <strain evidence="4">CBS 304.66</strain>
    </source>
</reference>
<dbReference type="OrthoDB" id="5337308at2759"/>
<accession>A0A9P4JXU3</accession>
<feature type="compositionally biased region" description="Polar residues" evidence="1">
    <location>
        <begin position="33"/>
        <end position="43"/>
    </location>
</feature>
<organism evidence="3 4">
    <name type="scientific">Lojkania enalia</name>
    <dbReference type="NCBI Taxonomy" id="147567"/>
    <lineage>
        <taxon>Eukaryota</taxon>
        <taxon>Fungi</taxon>
        <taxon>Dikarya</taxon>
        <taxon>Ascomycota</taxon>
        <taxon>Pezizomycotina</taxon>
        <taxon>Dothideomycetes</taxon>
        <taxon>Pleosporomycetidae</taxon>
        <taxon>Pleosporales</taxon>
        <taxon>Pleosporales incertae sedis</taxon>
        <taxon>Lojkania</taxon>
    </lineage>
</organism>
<dbReference type="AlphaFoldDB" id="A0A9P4JXU3"/>
<feature type="region of interest" description="Disordered" evidence="1">
    <location>
        <begin position="33"/>
        <end position="59"/>
    </location>
</feature>
<evidence type="ECO:0000256" key="1">
    <source>
        <dbReference type="SAM" id="MobiDB-lite"/>
    </source>
</evidence>
<evidence type="ECO:0000313" key="3">
    <source>
        <dbReference type="EMBL" id="KAF2258922.1"/>
    </source>
</evidence>
<dbReference type="EMBL" id="ML986727">
    <property type="protein sequence ID" value="KAF2258922.1"/>
    <property type="molecule type" value="Genomic_DNA"/>
</dbReference>
<feature type="chain" id="PRO_5040265308" evidence="2">
    <location>
        <begin position="23"/>
        <end position="348"/>
    </location>
</feature>
<keyword evidence="2" id="KW-0732">Signal</keyword>
<evidence type="ECO:0000256" key="2">
    <source>
        <dbReference type="SAM" id="SignalP"/>
    </source>
</evidence>
<comment type="caution">
    <text evidence="3">The sequence shown here is derived from an EMBL/GenBank/DDBJ whole genome shotgun (WGS) entry which is preliminary data.</text>
</comment>
<gene>
    <name evidence="3" type="ORF">CC78DRAFT_88846</name>
</gene>
<proteinExistence type="predicted"/>
<sequence>MKIATAIRFLVAAAAWIAPAVSHIAALSPQRLSRNASHGNPNAQGKGENGASAVGPVSKWAPPQPADNTLWNYCKCKGEKLWRATYMSDRDAGQLFSHGVTSAASRFRNIEDLDIWGYSTGDLGGWQIKFDVTWGVAHVLRDLGFSDKCSAEDGYLECFRVVHGDEHADLDGQTYVANGRTLRATGAFFSFAFDPEDGIFIFMEKLTAKYAARQRHPPVLGNALPALQQSSDVAWLFYKYVADQQENDVRNLKNFLVVSISNTNTLRIIRRVLDQRGTTLGPWPGLEIAINSDEGHALLGSPNGNALGYMLVQHKAELGHFGVSKVRMFYGGTPVHRPCLLFYVGRLT</sequence>
<name>A0A9P4JXU3_9PLEO</name>
<protein>
    <submittedName>
        <fullName evidence="3">Uncharacterized protein</fullName>
    </submittedName>
</protein>
<feature type="signal peptide" evidence="2">
    <location>
        <begin position="1"/>
        <end position="22"/>
    </location>
</feature>
<dbReference type="Proteomes" id="UP000800093">
    <property type="component" value="Unassembled WGS sequence"/>
</dbReference>